<evidence type="ECO:0000256" key="8">
    <source>
        <dbReference type="SAM" id="Phobius"/>
    </source>
</evidence>
<evidence type="ECO:0000256" key="7">
    <source>
        <dbReference type="ARBA" id="ARBA00024033"/>
    </source>
</evidence>
<feature type="transmembrane region" description="Helical" evidence="8">
    <location>
        <begin position="227"/>
        <end position="246"/>
    </location>
</feature>
<feature type="transmembrane region" description="Helical" evidence="8">
    <location>
        <begin position="111"/>
        <end position="134"/>
    </location>
</feature>
<keyword evidence="10" id="KW-1185">Reference proteome</keyword>
<dbReference type="RefSeq" id="WP_344930924.1">
    <property type="nucleotide sequence ID" value="NZ_BAAAYK010000038.1"/>
</dbReference>
<comment type="caution">
    <text evidence="9">The sequence shown here is derived from an EMBL/GenBank/DDBJ whole genome shotgun (WGS) entry which is preliminary data.</text>
</comment>
<organism evidence="9 10">
    <name type="scientific">Saccharopolyspora gregorii</name>
    <dbReference type="NCBI Taxonomy" id="33914"/>
    <lineage>
        <taxon>Bacteria</taxon>
        <taxon>Bacillati</taxon>
        <taxon>Actinomycetota</taxon>
        <taxon>Actinomycetes</taxon>
        <taxon>Pseudonocardiales</taxon>
        <taxon>Pseudonocardiaceae</taxon>
        <taxon>Saccharopolyspora</taxon>
    </lineage>
</organism>
<feature type="transmembrane region" description="Helical" evidence="8">
    <location>
        <begin position="346"/>
        <end position="361"/>
    </location>
</feature>
<feature type="transmembrane region" description="Helical" evidence="8">
    <location>
        <begin position="407"/>
        <end position="424"/>
    </location>
</feature>
<feature type="transmembrane region" description="Helical" evidence="8">
    <location>
        <begin position="146"/>
        <end position="164"/>
    </location>
</feature>
<reference evidence="10" key="1">
    <citation type="journal article" date="2019" name="Int. J. Syst. Evol. Microbiol.">
        <title>The Global Catalogue of Microorganisms (GCM) 10K type strain sequencing project: providing services to taxonomists for standard genome sequencing and annotation.</title>
        <authorList>
            <consortium name="The Broad Institute Genomics Platform"/>
            <consortium name="The Broad Institute Genome Sequencing Center for Infectious Disease"/>
            <person name="Wu L."/>
            <person name="Ma J."/>
        </authorList>
    </citation>
    <scope>NUCLEOTIDE SEQUENCE [LARGE SCALE GENOMIC DNA]</scope>
    <source>
        <strain evidence="10">JCM 9687</strain>
    </source>
</reference>
<feature type="transmembrane region" description="Helical" evidence="8">
    <location>
        <begin position="200"/>
        <end position="221"/>
    </location>
</feature>
<comment type="similarity">
    <text evidence="7">Belongs to the glycosyltransferase 87 family.</text>
</comment>
<keyword evidence="2" id="KW-1003">Cell membrane</keyword>
<evidence type="ECO:0000256" key="1">
    <source>
        <dbReference type="ARBA" id="ARBA00004651"/>
    </source>
</evidence>
<feature type="transmembrane region" description="Helical" evidence="8">
    <location>
        <begin position="35"/>
        <end position="54"/>
    </location>
</feature>
<proteinExistence type="inferred from homology"/>
<comment type="subcellular location">
    <subcellularLocation>
        <location evidence="1">Cell membrane</location>
        <topology evidence="1">Multi-pass membrane protein</topology>
    </subcellularLocation>
</comment>
<evidence type="ECO:0000256" key="6">
    <source>
        <dbReference type="ARBA" id="ARBA00023136"/>
    </source>
</evidence>
<name>A0ABP6RZU2_9PSEU</name>
<dbReference type="Proteomes" id="UP001500483">
    <property type="component" value="Unassembled WGS sequence"/>
</dbReference>
<keyword evidence="4 8" id="KW-0812">Transmembrane</keyword>
<dbReference type="EMBL" id="BAAAYK010000038">
    <property type="protein sequence ID" value="GAA3364470.1"/>
    <property type="molecule type" value="Genomic_DNA"/>
</dbReference>
<accession>A0ABP6RZU2</accession>
<evidence type="ECO:0000313" key="10">
    <source>
        <dbReference type="Proteomes" id="UP001500483"/>
    </source>
</evidence>
<feature type="transmembrane region" description="Helical" evidence="8">
    <location>
        <begin position="368"/>
        <end position="387"/>
    </location>
</feature>
<keyword evidence="5 8" id="KW-1133">Transmembrane helix</keyword>
<evidence type="ECO:0000256" key="3">
    <source>
        <dbReference type="ARBA" id="ARBA00022679"/>
    </source>
</evidence>
<evidence type="ECO:0000313" key="9">
    <source>
        <dbReference type="EMBL" id="GAA3364470.1"/>
    </source>
</evidence>
<dbReference type="Pfam" id="PF09594">
    <property type="entry name" value="GT87"/>
    <property type="match status" value="1"/>
</dbReference>
<protein>
    <submittedName>
        <fullName evidence="9">Glycosyltransferase 87 family protein</fullName>
    </submittedName>
</protein>
<gene>
    <name evidence="9" type="ORF">GCM10020366_60460</name>
</gene>
<keyword evidence="6 8" id="KW-0472">Membrane</keyword>
<feature type="transmembrane region" description="Helical" evidence="8">
    <location>
        <begin position="170"/>
        <end position="188"/>
    </location>
</feature>
<keyword evidence="3" id="KW-0808">Transferase</keyword>
<evidence type="ECO:0000256" key="5">
    <source>
        <dbReference type="ARBA" id="ARBA00022989"/>
    </source>
</evidence>
<evidence type="ECO:0000256" key="2">
    <source>
        <dbReference type="ARBA" id="ARBA00022475"/>
    </source>
</evidence>
<dbReference type="InterPro" id="IPR018584">
    <property type="entry name" value="GT87"/>
</dbReference>
<feature type="transmembrane region" description="Helical" evidence="8">
    <location>
        <begin position="290"/>
        <end position="311"/>
    </location>
</feature>
<sequence>MTRTVTLVAVSGPDDATRRPFGEVMRDLARENRRLLIAIGVAELLAVLLVSTISPHDHIDGEVYRLGARAWLQGKDMYGPLPATESGLKLPFIYPPFAAILFAPLGLVSKMAAVSIIMLVSHLALLVTLYLVLSASTFLRGQRDRVVLWTGVVLPLATLSEPVLETLTYAQINLVLMALVAVDCLWRTGPGQKVPYPRGLLIGIAAGIKLTPAAFLLFFLLRKDFKPIAMAALGFAGTALIGLVLAFEGTKKYWTQEVMATGNVSFGPTFTGNASVYAGNQSLRSALTKLGVGNVTMVLVVVTLLVLALAVAGMLHALRQRDLPMAVTLNGLLSLLISPISWSHHWVWAIPAVVLLAGAAVRRSDWGLLMIAGLAASLCTLGPMWKVPQGKGRELHWNPLEHLVGNAYVYLGLALLAYYAYGLWRSQRLGRRTAEPDEPQISSTPA</sequence>
<evidence type="ECO:0000256" key="4">
    <source>
        <dbReference type="ARBA" id="ARBA00022692"/>
    </source>
</evidence>